<dbReference type="InterPro" id="IPR000504">
    <property type="entry name" value="RRM_dom"/>
</dbReference>
<gene>
    <name evidence="4" type="ORF">BWQ96_08322</name>
</gene>
<protein>
    <submittedName>
        <fullName evidence="4">Nucleolysin TIA-1</fullName>
    </submittedName>
</protein>
<evidence type="ECO:0000256" key="1">
    <source>
        <dbReference type="PROSITE-ProRule" id="PRU00176"/>
    </source>
</evidence>
<feature type="region of interest" description="Disordered" evidence="2">
    <location>
        <begin position="311"/>
        <end position="349"/>
    </location>
</feature>
<accession>A0A2V3IIP5</accession>
<dbReference type="InterPro" id="IPR012677">
    <property type="entry name" value="Nucleotide-bd_a/b_plait_sf"/>
</dbReference>
<feature type="domain" description="RRM" evidence="3">
    <location>
        <begin position="10"/>
        <end position="88"/>
    </location>
</feature>
<dbReference type="STRING" id="448386.A0A2V3IIP5"/>
<proteinExistence type="predicted"/>
<dbReference type="SUPFAM" id="SSF54928">
    <property type="entry name" value="RNA-binding domain, RBD"/>
    <property type="match status" value="3"/>
</dbReference>
<organism evidence="4 5">
    <name type="scientific">Gracilariopsis chorda</name>
    <dbReference type="NCBI Taxonomy" id="448386"/>
    <lineage>
        <taxon>Eukaryota</taxon>
        <taxon>Rhodophyta</taxon>
        <taxon>Florideophyceae</taxon>
        <taxon>Rhodymeniophycidae</taxon>
        <taxon>Gracilariales</taxon>
        <taxon>Gracilariaceae</taxon>
        <taxon>Gracilariopsis</taxon>
    </lineage>
</organism>
<dbReference type="EMBL" id="NBIV01000183">
    <property type="protein sequence ID" value="PXF41942.1"/>
    <property type="molecule type" value="Genomic_DNA"/>
</dbReference>
<dbReference type="OrthoDB" id="324at2759"/>
<dbReference type="SMART" id="SM00360">
    <property type="entry name" value="RRM"/>
    <property type="match status" value="3"/>
</dbReference>
<dbReference type="InterPro" id="IPR035979">
    <property type="entry name" value="RBD_domain_sf"/>
</dbReference>
<reference evidence="4 5" key="1">
    <citation type="journal article" date="2018" name="Mol. Biol. Evol.">
        <title>Analysis of the draft genome of the red seaweed Gracilariopsis chorda provides insights into genome size evolution in Rhodophyta.</title>
        <authorList>
            <person name="Lee J."/>
            <person name="Yang E.C."/>
            <person name="Graf L."/>
            <person name="Yang J.H."/>
            <person name="Qiu H."/>
            <person name="Zel Zion U."/>
            <person name="Chan C.X."/>
            <person name="Stephens T.G."/>
            <person name="Weber A.P.M."/>
            <person name="Boo G.H."/>
            <person name="Boo S.M."/>
            <person name="Kim K.M."/>
            <person name="Shin Y."/>
            <person name="Jung M."/>
            <person name="Lee S.J."/>
            <person name="Yim H.S."/>
            <person name="Lee J.H."/>
            <person name="Bhattacharya D."/>
            <person name="Yoon H.S."/>
        </authorList>
    </citation>
    <scope>NUCLEOTIDE SEQUENCE [LARGE SCALE GENOMIC DNA]</scope>
    <source>
        <strain evidence="4 5">SKKU-2015</strain>
        <tissue evidence="4">Whole body</tissue>
    </source>
</reference>
<evidence type="ECO:0000313" key="5">
    <source>
        <dbReference type="Proteomes" id="UP000247409"/>
    </source>
</evidence>
<dbReference type="InterPro" id="IPR050441">
    <property type="entry name" value="RBM"/>
</dbReference>
<comment type="caution">
    <text evidence="4">The sequence shown here is derived from an EMBL/GenBank/DDBJ whole genome shotgun (WGS) entry which is preliminary data.</text>
</comment>
<dbReference type="Proteomes" id="UP000247409">
    <property type="component" value="Unassembled WGS sequence"/>
</dbReference>
<keyword evidence="1" id="KW-0694">RNA-binding</keyword>
<dbReference type="Gene3D" id="3.30.70.330">
    <property type="match status" value="3"/>
</dbReference>
<keyword evidence="5" id="KW-1185">Reference proteome</keyword>
<dbReference type="GO" id="GO:0003723">
    <property type="term" value="F:RNA binding"/>
    <property type="evidence" value="ECO:0007669"/>
    <property type="project" value="UniProtKB-UniRule"/>
</dbReference>
<sequence length="349" mass="38667">MATPALAAQTSLFVGNHDGRVYRQLLERVFSLTGPDTQCHVVFDKYTGISSGFGFVDYADHATAQAAMEKFRGRSIYGKVLTIDWARPTGPSADSATQHCLFVGNLSSDVTDKQLVSAFSQFGELTSAKCAKDPVMGKTQGFAFVSFKERNEAHWAMDSLNGQILNNRPLRVDWAKGKNNDEDNEQRVPYETILAQISINNVTAYVSGLSVNTAEPAIQSASKAFGPIREVRITESIKMQANDIMYAFVRYFEHASAARAIFECQGGTQVDGRHVQVHWGREDARRAPMQSHRPGYQPHYASGFYQGGPPNASGYHEGYGQRPSYGAHSYGRAPTQSHHSISQHRYRPY</sequence>
<dbReference type="PROSITE" id="PS50102">
    <property type="entry name" value="RRM"/>
    <property type="match status" value="3"/>
</dbReference>
<evidence type="ECO:0000313" key="4">
    <source>
        <dbReference type="EMBL" id="PXF41942.1"/>
    </source>
</evidence>
<evidence type="ECO:0000256" key="2">
    <source>
        <dbReference type="SAM" id="MobiDB-lite"/>
    </source>
</evidence>
<evidence type="ECO:0000259" key="3">
    <source>
        <dbReference type="PROSITE" id="PS50102"/>
    </source>
</evidence>
<feature type="domain" description="RRM" evidence="3">
    <location>
        <begin position="202"/>
        <end position="282"/>
    </location>
</feature>
<dbReference type="PANTHER" id="PTHR48034">
    <property type="entry name" value="TRANSFORMER-2 SEX-DETERMINING PROTEIN-RELATED"/>
    <property type="match status" value="1"/>
</dbReference>
<feature type="domain" description="RRM" evidence="3">
    <location>
        <begin position="99"/>
        <end position="177"/>
    </location>
</feature>
<dbReference type="AlphaFoldDB" id="A0A2V3IIP5"/>
<dbReference type="Pfam" id="PF00076">
    <property type="entry name" value="RRM_1"/>
    <property type="match status" value="3"/>
</dbReference>
<name>A0A2V3IIP5_9FLOR</name>